<accession>A0A6A4SVU3</accession>
<dbReference type="Proteomes" id="UP000438429">
    <property type="component" value="Unassembled WGS sequence"/>
</dbReference>
<comment type="caution">
    <text evidence="2">The sequence shown here is derived from an EMBL/GenBank/DDBJ whole genome shotgun (WGS) entry which is preliminary data.</text>
</comment>
<dbReference type="AlphaFoldDB" id="A0A6A4SVU3"/>
<sequence>MYRRRILTQRLGVLSPLQCSPEQQQSHTCLIKFADSSKVQNQRRFSSSPRDLAEDRARSPPTHPEV</sequence>
<reference evidence="2 3" key="1">
    <citation type="submission" date="2019-06" db="EMBL/GenBank/DDBJ databases">
        <title>Draft genomes of female and male turbot (Scophthalmus maximus).</title>
        <authorList>
            <person name="Xu H."/>
            <person name="Xu X.-W."/>
            <person name="Shao C."/>
            <person name="Chen S."/>
        </authorList>
    </citation>
    <scope>NUCLEOTIDE SEQUENCE [LARGE SCALE GENOMIC DNA]</scope>
    <source>
        <strain evidence="2">Ysfricsl-2016a</strain>
        <tissue evidence="2">Blood</tissue>
    </source>
</reference>
<evidence type="ECO:0000256" key="1">
    <source>
        <dbReference type="SAM" id="MobiDB-lite"/>
    </source>
</evidence>
<protein>
    <submittedName>
        <fullName evidence="2">Uncharacterized protein</fullName>
    </submittedName>
</protein>
<feature type="region of interest" description="Disordered" evidence="1">
    <location>
        <begin position="39"/>
        <end position="66"/>
    </location>
</feature>
<gene>
    <name evidence="2" type="ORF">F2P81_012922</name>
</gene>
<feature type="compositionally biased region" description="Polar residues" evidence="1">
    <location>
        <begin position="39"/>
        <end position="49"/>
    </location>
</feature>
<evidence type="ECO:0000313" key="3">
    <source>
        <dbReference type="Proteomes" id="UP000438429"/>
    </source>
</evidence>
<evidence type="ECO:0000313" key="2">
    <source>
        <dbReference type="EMBL" id="KAF0035164.1"/>
    </source>
</evidence>
<feature type="compositionally biased region" description="Basic and acidic residues" evidence="1">
    <location>
        <begin position="51"/>
        <end position="66"/>
    </location>
</feature>
<dbReference type="EMBL" id="VEVO01000011">
    <property type="protein sequence ID" value="KAF0035164.1"/>
    <property type="molecule type" value="Genomic_DNA"/>
</dbReference>
<name>A0A6A4SVU3_SCOMX</name>
<proteinExistence type="predicted"/>
<organism evidence="2 3">
    <name type="scientific">Scophthalmus maximus</name>
    <name type="common">Turbot</name>
    <name type="synonym">Psetta maxima</name>
    <dbReference type="NCBI Taxonomy" id="52904"/>
    <lineage>
        <taxon>Eukaryota</taxon>
        <taxon>Metazoa</taxon>
        <taxon>Chordata</taxon>
        <taxon>Craniata</taxon>
        <taxon>Vertebrata</taxon>
        <taxon>Euteleostomi</taxon>
        <taxon>Actinopterygii</taxon>
        <taxon>Neopterygii</taxon>
        <taxon>Teleostei</taxon>
        <taxon>Neoteleostei</taxon>
        <taxon>Acanthomorphata</taxon>
        <taxon>Carangaria</taxon>
        <taxon>Pleuronectiformes</taxon>
        <taxon>Pleuronectoidei</taxon>
        <taxon>Scophthalmidae</taxon>
        <taxon>Scophthalmus</taxon>
    </lineage>
</organism>